<keyword evidence="2" id="KW-0472">Membrane</keyword>
<evidence type="ECO:0000259" key="3">
    <source>
        <dbReference type="Pfam" id="PF00905"/>
    </source>
</evidence>
<dbReference type="GO" id="GO:0005886">
    <property type="term" value="C:plasma membrane"/>
    <property type="evidence" value="ECO:0007669"/>
    <property type="project" value="TreeGrafter"/>
</dbReference>
<dbReference type="PANTHER" id="PTHR30627">
    <property type="entry name" value="PEPTIDOGLYCAN D,D-TRANSPEPTIDASE"/>
    <property type="match status" value="1"/>
</dbReference>
<protein>
    <submittedName>
        <fullName evidence="5">Unannotated protein</fullName>
    </submittedName>
</protein>
<gene>
    <name evidence="5" type="ORF">UFOPK1506_00643</name>
</gene>
<sequence length="601" mass="64359">MSPLRVAQGRLRAALLIIALLFVTFFLRLIDVQAVNAQEYAERATRELTRTATLPAPRGEITDRNGNVLARSIESIDLVVDQTLINRPDRAAEIVAPIIGESISYVKSRLVGTRKFVYVARDITPAQWKSVKAAIANENGQGKLSERIGGFFSERGFQRDYPEKYLAASLLGFVNSAGVGGGGMEASLNHVLAGTDGVFTYESGGGPSIPSSRQVLVPPQPGKSVRLTIDRDLQWAAEDAITALAKQTKASSVSAVIMDPATGEILALATAPGFDPNNFSQTKASLLKIPSVQDVYEPGSTGKVMTMAAALEEKVVTPTTLFKTPDKIKRAGKTFNDHDKHPVWKLTATGVLAKSSNVGTIKISERMSENTLYSYLRNFGIGERVKLGLPAEPAGILNPVEKWSGSTFPTVSFGQSYSVTAIQATSVFATIANSGLRVTPTLVAGTSDSSGHYTSAPRPESRRVISQDVAKELSVMMESVVQEGGTAVRAAIPGYRVAGKTGTAQRYDSNCGCYRGYTASFIGFAPADKPRFAMSVTVQNPVGIHWGGYLGGPVFKSVISYALKSYRVPPTGQEFIPFPLDKRGLDTLNKEAKVATASAKR</sequence>
<dbReference type="InterPro" id="IPR050515">
    <property type="entry name" value="Beta-lactam/transpept"/>
</dbReference>
<name>A0A6J6CSK0_9ZZZZ</name>
<dbReference type="SUPFAM" id="SSF56519">
    <property type="entry name" value="Penicillin binding protein dimerisation domain"/>
    <property type="match status" value="1"/>
</dbReference>
<dbReference type="GO" id="GO:0008658">
    <property type="term" value="F:penicillin binding"/>
    <property type="evidence" value="ECO:0007669"/>
    <property type="project" value="InterPro"/>
</dbReference>
<dbReference type="InterPro" id="IPR036138">
    <property type="entry name" value="PBP_dimer_sf"/>
</dbReference>
<dbReference type="Gene3D" id="3.40.710.10">
    <property type="entry name" value="DD-peptidase/beta-lactamase superfamily"/>
    <property type="match status" value="1"/>
</dbReference>
<proteinExistence type="predicted"/>
<feature type="domain" description="Penicillin-binding protein dimerisation" evidence="4">
    <location>
        <begin position="54"/>
        <end position="202"/>
    </location>
</feature>
<dbReference type="Gene3D" id="3.30.450.330">
    <property type="match status" value="1"/>
</dbReference>
<comment type="subcellular location">
    <subcellularLocation>
        <location evidence="1">Membrane</location>
    </subcellularLocation>
</comment>
<organism evidence="5">
    <name type="scientific">freshwater metagenome</name>
    <dbReference type="NCBI Taxonomy" id="449393"/>
    <lineage>
        <taxon>unclassified sequences</taxon>
        <taxon>metagenomes</taxon>
        <taxon>ecological metagenomes</taxon>
    </lineage>
</organism>
<dbReference type="Pfam" id="PF00905">
    <property type="entry name" value="Transpeptidase"/>
    <property type="match status" value="1"/>
</dbReference>
<dbReference type="Gene3D" id="3.90.1310.10">
    <property type="entry name" value="Penicillin-binding protein 2a (Domain 2)"/>
    <property type="match status" value="1"/>
</dbReference>
<dbReference type="Pfam" id="PF03717">
    <property type="entry name" value="PBP_dimer"/>
    <property type="match status" value="1"/>
</dbReference>
<accession>A0A6J6CSK0</accession>
<evidence type="ECO:0000259" key="4">
    <source>
        <dbReference type="Pfam" id="PF03717"/>
    </source>
</evidence>
<evidence type="ECO:0000256" key="2">
    <source>
        <dbReference type="ARBA" id="ARBA00023136"/>
    </source>
</evidence>
<dbReference type="InterPro" id="IPR005311">
    <property type="entry name" value="PBP_dimer"/>
</dbReference>
<dbReference type="SUPFAM" id="SSF56601">
    <property type="entry name" value="beta-lactamase/transpeptidase-like"/>
    <property type="match status" value="1"/>
</dbReference>
<evidence type="ECO:0000313" key="5">
    <source>
        <dbReference type="EMBL" id="CAB4554116.1"/>
    </source>
</evidence>
<dbReference type="PANTHER" id="PTHR30627:SF1">
    <property type="entry name" value="PEPTIDOGLYCAN D,D-TRANSPEPTIDASE FTSI"/>
    <property type="match status" value="1"/>
</dbReference>
<feature type="domain" description="Penicillin-binding protein transpeptidase" evidence="3">
    <location>
        <begin position="254"/>
        <end position="559"/>
    </location>
</feature>
<dbReference type="InterPro" id="IPR012338">
    <property type="entry name" value="Beta-lactam/transpept-like"/>
</dbReference>
<reference evidence="5" key="1">
    <citation type="submission" date="2020-05" db="EMBL/GenBank/DDBJ databases">
        <authorList>
            <person name="Chiriac C."/>
            <person name="Salcher M."/>
            <person name="Ghai R."/>
            <person name="Kavagutti S V."/>
        </authorList>
    </citation>
    <scope>NUCLEOTIDE SEQUENCE</scope>
</reference>
<dbReference type="InterPro" id="IPR001460">
    <property type="entry name" value="PCN-bd_Tpept"/>
</dbReference>
<dbReference type="GO" id="GO:0071555">
    <property type="term" value="P:cell wall organization"/>
    <property type="evidence" value="ECO:0007669"/>
    <property type="project" value="TreeGrafter"/>
</dbReference>
<dbReference type="AlphaFoldDB" id="A0A6J6CSK0"/>
<evidence type="ECO:0000256" key="1">
    <source>
        <dbReference type="ARBA" id="ARBA00004370"/>
    </source>
</evidence>
<dbReference type="EMBL" id="CAEZSV010000100">
    <property type="protein sequence ID" value="CAB4554116.1"/>
    <property type="molecule type" value="Genomic_DNA"/>
</dbReference>